<organism evidence="6">
    <name type="scientific">hydrothermal vent metagenome</name>
    <dbReference type="NCBI Taxonomy" id="652676"/>
    <lineage>
        <taxon>unclassified sequences</taxon>
        <taxon>metagenomes</taxon>
        <taxon>ecological metagenomes</taxon>
    </lineage>
</organism>
<keyword evidence="5" id="KW-0411">Iron-sulfur</keyword>
<dbReference type="GO" id="GO:0051539">
    <property type="term" value="F:4 iron, 4 sulfur cluster binding"/>
    <property type="evidence" value="ECO:0007669"/>
    <property type="project" value="UniProtKB-KW"/>
</dbReference>
<evidence type="ECO:0000313" key="6">
    <source>
        <dbReference type="EMBL" id="VAW74099.1"/>
    </source>
</evidence>
<keyword evidence="1" id="KW-0004">4Fe-4S</keyword>
<feature type="non-terminal residue" evidence="6">
    <location>
        <position position="339"/>
    </location>
</feature>
<gene>
    <name evidence="6" type="ORF">MNBD_GAMMA14-2541</name>
</gene>
<dbReference type="SUPFAM" id="SSF51905">
    <property type="entry name" value="FAD/NAD(P)-binding domain"/>
    <property type="match status" value="1"/>
</dbReference>
<dbReference type="GO" id="GO:0046872">
    <property type="term" value="F:metal ion binding"/>
    <property type="evidence" value="ECO:0007669"/>
    <property type="project" value="UniProtKB-KW"/>
</dbReference>
<dbReference type="InterPro" id="IPR039650">
    <property type="entry name" value="HdrA-like"/>
</dbReference>
<evidence type="ECO:0000256" key="5">
    <source>
        <dbReference type="ARBA" id="ARBA00023014"/>
    </source>
</evidence>
<protein>
    <submittedName>
        <fullName evidence="6">Anaerobic respiratory complex protein QmoB</fullName>
    </submittedName>
</protein>
<evidence type="ECO:0000256" key="3">
    <source>
        <dbReference type="ARBA" id="ARBA00023002"/>
    </source>
</evidence>
<dbReference type="GO" id="GO:0016491">
    <property type="term" value="F:oxidoreductase activity"/>
    <property type="evidence" value="ECO:0007669"/>
    <property type="project" value="UniProtKB-KW"/>
</dbReference>
<keyword evidence="3" id="KW-0560">Oxidoreductase</keyword>
<dbReference type="InterPro" id="IPR036188">
    <property type="entry name" value="FAD/NAD-bd_sf"/>
</dbReference>
<evidence type="ECO:0000256" key="2">
    <source>
        <dbReference type="ARBA" id="ARBA00022723"/>
    </source>
</evidence>
<evidence type="ECO:0000256" key="4">
    <source>
        <dbReference type="ARBA" id="ARBA00023004"/>
    </source>
</evidence>
<dbReference type="Gene3D" id="3.40.50.720">
    <property type="entry name" value="NAD(P)-binding Rossmann-like Domain"/>
    <property type="match status" value="1"/>
</dbReference>
<dbReference type="PANTHER" id="PTHR43498:SF1">
    <property type="entry name" value="COB--COM HETERODISULFIDE REDUCTASE IRON-SULFUR SUBUNIT A"/>
    <property type="match status" value="1"/>
</dbReference>
<sequence>MADMKIGAYICKGCGLGERLDCDELATIAKRDGKAQVVQQHDFLCSAEGVKLIQDDIDNEGVNRVVIGACSRRAKTEAFNFQNVTLSRANLREGVIWVRPDEDDMRETTQEMAGDYIRMGCAEAKHSTVPASAQEKGCDNTILVVGGGITGMTAAIEAAKTGYPVHLVEKTGELGGYVGKMWKDVPMHTPYTDPVDTAVADMIAAIEADNNITVHLNATISKTSGAPGRFSADISTESGATTTENFGAIIQASGATPYDASQLPELGYGKSKDVVDRVELEQLAIAANGGPIKRPSDGKEVKKVTFVQCAGQRSDKEGHLDYCSGDCCLTSIKQAMYFK</sequence>
<evidence type="ECO:0000256" key="1">
    <source>
        <dbReference type="ARBA" id="ARBA00022485"/>
    </source>
</evidence>
<dbReference type="AlphaFoldDB" id="A0A3B0YIP8"/>
<reference evidence="6" key="1">
    <citation type="submission" date="2018-06" db="EMBL/GenBank/DDBJ databases">
        <authorList>
            <person name="Zhirakovskaya E."/>
        </authorList>
    </citation>
    <scope>NUCLEOTIDE SEQUENCE</scope>
</reference>
<keyword evidence="4" id="KW-0408">Iron</keyword>
<name>A0A3B0YIP8_9ZZZZ</name>
<keyword evidence="2" id="KW-0479">Metal-binding</keyword>
<dbReference type="Pfam" id="PF12831">
    <property type="entry name" value="FAD_oxidored"/>
    <property type="match status" value="1"/>
</dbReference>
<dbReference type="EMBL" id="UOFM01000086">
    <property type="protein sequence ID" value="VAW74099.1"/>
    <property type="molecule type" value="Genomic_DNA"/>
</dbReference>
<proteinExistence type="predicted"/>
<dbReference type="PANTHER" id="PTHR43498">
    <property type="entry name" value="FERREDOXIN:COB-COM HETERODISULFIDE REDUCTASE SUBUNIT A"/>
    <property type="match status" value="1"/>
</dbReference>
<accession>A0A3B0YIP8</accession>